<comment type="similarity">
    <text evidence="2 5">Belongs to the Nudix hydrolase family.</text>
</comment>
<dbReference type="GO" id="GO:0016787">
    <property type="term" value="F:hydrolase activity"/>
    <property type="evidence" value="ECO:0007669"/>
    <property type="project" value="UniProtKB-KW"/>
</dbReference>
<evidence type="ECO:0000256" key="4">
    <source>
        <dbReference type="ARBA" id="ARBA00022842"/>
    </source>
</evidence>
<dbReference type="InterPro" id="IPR015797">
    <property type="entry name" value="NUDIX_hydrolase-like_dom_sf"/>
</dbReference>
<organism evidence="8 9">
    <name type="scientific">Rubrobacter tropicus</name>
    <dbReference type="NCBI Taxonomy" id="2653851"/>
    <lineage>
        <taxon>Bacteria</taxon>
        <taxon>Bacillati</taxon>
        <taxon>Actinomycetota</taxon>
        <taxon>Rubrobacteria</taxon>
        <taxon>Rubrobacterales</taxon>
        <taxon>Rubrobacteraceae</taxon>
        <taxon>Rubrobacter</taxon>
    </lineage>
</organism>
<evidence type="ECO:0000256" key="6">
    <source>
        <dbReference type="SAM" id="MobiDB-lite"/>
    </source>
</evidence>
<dbReference type="InterPro" id="IPR020476">
    <property type="entry name" value="Nudix_hydrolase"/>
</dbReference>
<evidence type="ECO:0000256" key="2">
    <source>
        <dbReference type="ARBA" id="ARBA00005582"/>
    </source>
</evidence>
<feature type="region of interest" description="Disordered" evidence="6">
    <location>
        <begin position="1"/>
        <end position="27"/>
    </location>
</feature>
<keyword evidence="9" id="KW-1185">Reference proteome</keyword>
<evidence type="ECO:0000256" key="5">
    <source>
        <dbReference type="RuleBase" id="RU003476"/>
    </source>
</evidence>
<dbReference type="SUPFAM" id="SSF55811">
    <property type="entry name" value="Nudix"/>
    <property type="match status" value="1"/>
</dbReference>
<dbReference type="KEGG" id="rub:GBA63_16445"/>
<dbReference type="AlphaFoldDB" id="A0A6G8QC93"/>
<dbReference type="InterPro" id="IPR000086">
    <property type="entry name" value="NUDIX_hydrolase_dom"/>
</dbReference>
<evidence type="ECO:0000259" key="7">
    <source>
        <dbReference type="PROSITE" id="PS51462"/>
    </source>
</evidence>
<protein>
    <submittedName>
        <fullName evidence="8">NUDIX domain-containing protein</fullName>
    </submittedName>
</protein>
<keyword evidence="4" id="KW-0460">Magnesium</keyword>
<gene>
    <name evidence="8" type="ORF">GBA63_16445</name>
</gene>
<feature type="domain" description="Nudix hydrolase" evidence="7">
    <location>
        <begin position="45"/>
        <end position="181"/>
    </location>
</feature>
<dbReference type="EMBL" id="CP045119">
    <property type="protein sequence ID" value="QIN84058.1"/>
    <property type="molecule type" value="Genomic_DNA"/>
</dbReference>
<evidence type="ECO:0000256" key="1">
    <source>
        <dbReference type="ARBA" id="ARBA00001946"/>
    </source>
</evidence>
<dbReference type="PROSITE" id="PS51462">
    <property type="entry name" value="NUDIX"/>
    <property type="match status" value="1"/>
</dbReference>
<dbReference type="PANTHER" id="PTHR43046:SF12">
    <property type="entry name" value="GDP-MANNOSE MANNOSYL HYDROLASE"/>
    <property type="match status" value="1"/>
</dbReference>
<proteinExistence type="inferred from homology"/>
<name>A0A6G8QC93_9ACTN</name>
<dbReference type="CDD" id="cd04685">
    <property type="entry name" value="NUDIX_Hydrolase"/>
    <property type="match status" value="1"/>
</dbReference>
<dbReference type="Proteomes" id="UP000501452">
    <property type="component" value="Chromosome"/>
</dbReference>
<comment type="cofactor">
    <cofactor evidence="1">
        <name>Mg(2+)</name>
        <dbReference type="ChEBI" id="CHEBI:18420"/>
    </cofactor>
</comment>
<keyword evidence="3 5" id="KW-0378">Hydrolase</keyword>
<dbReference type="InterPro" id="IPR020084">
    <property type="entry name" value="NUDIX_hydrolase_CS"/>
</dbReference>
<evidence type="ECO:0000313" key="9">
    <source>
        <dbReference type="Proteomes" id="UP000501452"/>
    </source>
</evidence>
<dbReference type="PANTHER" id="PTHR43046">
    <property type="entry name" value="GDP-MANNOSE MANNOSYL HYDROLASE"/>
    <property type="match status" value="1"/>
</dbReference>
<feature type="compositionally biased region" description="Low complexity" evidence="6">
    <location>
        <begin position="10"/>
        <end position="26"/>
    </location>
</feature>
<evidence type="ECO:0000313" key="8">
    <source>
        <dbReference type="EMBL" id="QIN84058.1"/>
    </source>
</evidence>
<dbReference type="Gene3D" id="3.90.79.10">
    <property type="entry name" value="Nucleoside Triphosphate Pyrophosphohydrolase"/>
    <property type="match status" value="1"/>
</dbReference>
<dbReference type="Pfam" id="PF00293">
    <property type="entry name" value="NUDIX"/>
    <property type="match status" value="1"/>
</dbReference>
<sequence>MDPSAGPVGSPAKTRPPASPASSSPRGRVRAFGYIRDVVTDEIPTLRRASRVVLLDESDRVLLVRFEYGGRKWWATPGGGLEGEETHEDAARREIEEETGLRLEILGPRVWNREHVFRFEGRLYRQREHYFVAVVPAFAPQPGALGAAESIAFRDLRWWTMEDLEAGTEEFAPAELPALVRRLVEHGPPERPIEVGI</sequence>
<evidence type="ECO:0000256" key="3">
    <source>
        <dbReference type="ARBA" id="ARBA00022801"/>
    </source>
</evidence>
<dbReference type="PRINTS" id="PR00502">
    <property type="entry name" value="NUDIXFAMILY"/>
</dbReference>
<accession>A0A6G8QC93</accession>
<dbReference type="PROSITE" id="PS00893">
    <property type="entry name" value="NUDIX_BOX"/>
    <property type="match status" value="1"/>
</dbReference>
<reference evidence="8 9" key="1">
    <citation type="submission" date="2019-10" db="EMBL/GenBank/DDBJ databases">
        <title>Rubrobacter sp nov SCSIO 52090 isolated from a deep-sea sediment in the South China Sea.</title>
        <authorList>
            <person name="Chen R.W."/>
        </authorList>
    </citation>
    <scope>NUCLEOTIDE SEQUENCE [LARGE SCALE GENOMIC DNA]</scope>
    <source>
        <strain evidence="8 9">SCSIO 52909</strain>
    </source>
</reference>